<evidence type="ECO:0000256" key="1">
    <source>
        <dbReference type="ARBA" id="ARBA00004496"/>
    </source>
</evidence>
<dbReference type="Proteomes" id="UP000475862">
    <property type="component" value="Unassembled WGS sequence"/>
</dbReference>
<dbReference type="SUPFAM" id="SSF54849">
    <property type="entry name" value="GroEL-intermediate domain like"/>
    <property type="match status" value="1"/>
</dbReference>
<dbReference type="Pfam" id="PF00118">
    <property type="entry name" value="Cpn60_TCP1"/>
    <property type="match status" value="2"/>
</dbReference>
<sequence length="605" mass="66746">MALHVPKAPGFAQMLKDGAMHLSGLEEAVYRNIGACKQFSDTVKTAYGPNGMNKIVINHIDKIFITNDAATIVKELDIEHPAAKIIVFASEMQEQEVGDGTNFVIIFAGALLEQAEHLLKMGLTPVEVCEGFQVALEKTLELLPTLTCHEIKDIKNNAEQVVLTQAVKSSIMSKQYGQEQFITDLVLKACTSILPEKTTFNVDNVRVCKILGSNLYNSTVVNGMVFKRTNEGDITKQTDAKIAVYTCPIDITTTETKGTVLIKSAEELQNFSRGEEMVLEEQIKAIADAGVTVIVAGGKFGDMALHYLNKYKIMGVRLMSKFDLRRLCKSVSATALPRLIFPLDFKFIMYQLKLSITHSFFVVFVCPKNQFKILYQKKKKKMQYWFNLKLKFNVTPPNKEELGYADCVYVDELGDTSLVVFRLDGKDSRMSTIVVRGATDNYMDDIERAIDDGVNTFKGISRDGKLLPGAGAIEMELAYQVGLYADTLPGLEQYGAKRFAIALEGFVKILADNTGVKSNETLAELYSQHSKGNKNAGFNIEPKGSSLIDVTKAGIFDSYLAKFWGLQYATQAACTILKVDQIIMAKRAGGPKAPGGRAPDNDDDA</sequence>
<evidence type="ECO:0000256" key="2">
    <source>
        <dbReference type="ARBA" id="ARBA00008020"/>
    </source>
</evidence>
<comment type="caution">
    <text evidence="12">The sequence shown here is derived from an EMBL/GenBank/DDBJ whole genome shotgun (WGS) entry which is preliminary data.</text>
</comment>
<evidence type="ECO:0000256" key="11">
    <source>
        <dbReference type="RuleBase" id="RU004187"/>
    </source>
</evidence>
<dbReference type="PROSITE" id="PS00995">
    <property type="entry name" value="TCP1_3"/>
    <property type="match status" value="1"/>
</dbReference>
<evidence type="ECO:0000313" key="13">
    <source>
        <dbReference type="Proteomes" id="UP000475862"/>
    </source>
</evidence>
<dbReference type="InterPro" id="IPR017998">
    <property type="entry name" value="Chaperone_TCP-1"/>
</dbReference>
<dbReference type="CDD" id="cd03341">
    <property type="entry name" value="TCP1_theta"/>
    <property type="match status" value="1"/>
</dbReference>
<dbReference type="PRINTS" id="PR00304">
    <property type="entry name" value="TCOMPLEXTCP1"/>
</dbReference>
<organism evidence="12 13">
    <name type="scientific">Aphis glycines</name>
    <name type="common">Soybean aphid</name>
    <dbReference type="NCBI Taxonomy" id="307491"/>
    <lineage>
        <taxon>Eukaryota</taxon>
        <taxon>Metazoa</taxon>
        <taxon>Ecdysozoa</taxon>
        <taxon>Arthropoda</taxon>
        <taxon>Hexapoda</taxon>
        <taxon>Insecta</taxon>
        <taxon>Pterygota</taxon>
        <taxon>Neoptera</taxon>
        <taxon>Paraneoptera</taxon>
        <taxon>Hemiptera</taxon>
        <taxon>Sternorrhyncha</taxon>
        <taxon>Aphidomorpha</taxon>
        <taxon>Aphidoidea</taxon>
        <taxon>Aphididae</taxon>
        <taxon>Aphidini</taxon>
        <taxon>Aphis</taxon>
        <taxon>Aphis</taxon>
    </lineage>
</organism>
<dbReference type="Gene3D" id="3.50.7.10">
    <property type="entry name" value="GroEL"/>
    <property type="match status" value="2"/>
</dbReference>
<dbReference type="Gene3D" id="3.30.260.10">
    <property type="entry name" value="TCP-1-like chaperonin intermediate domain"/>
    <property type="match status" value="2"/>
</dbReference>
<dbReference type="SUPFAM" id="SSF52029">
    <property type="entry name" value="GroEL apical domain-like"/>
    <property type="match status" value="1"/>
</dbReference>
<evidence type="ECO:0000313" key="12">
    <source>
        <dbReference type="EMBL" id="KAE9538222.1"/>
    </source>
</evidence>
<evidence type="ECO:0000256" key="9">
    <source>
        <dbReference type="ARBA" id="ARBA00058723"/>
    </source>
</evidence>
<keyword evidence="4" id="KW-0963">Cytoplasm</keyword>
<protein>
    <recommendedName>
        <fullName evidence="3">T-complex protein 1 subunit theta</fullName>
    </recommendedName>
    <alternativeName>
        <fullName evidence="8">CCT-theta</fullName>
    </alternativeName>
</protein>
<gene>
    <name evidence="12" type="ORF">AGLY_006194</name>
</gene>
<dbReference type="GO" id="GO:0016887">
    <property type="term" value="F:ATP hydrolysis activity"/>
    <property type="evidence" value="ECO:0007669"/>
    <property type="project" value="InterPro"/>
</dbReference>
<dbReference type="InterPro" id="IPR027409">
    <property type="entry name" value="GroEL-like_apical_dom_sf"/>
</dbReference>
<accession>A0A6G0TVD5</accession>
<dbReference type="GO" id="GO:0140662">
    <property type="term" value="F:ATP-dependent protein folding chaperone"/>
    <property type="evidence" value="ECO:0007669"/>
    <property type="project" value="InterPro"/>
</dbReference>
<dbReference type="GO" id="GO:0051082">
    <property type="term" value="F:unfolded protein binding"/>
    <property type="evidence" value="ECO:0007669"/>
    <property type="project" value="InterPro"/>
</dbReference>
<dbReference type="GO" id="GO:0005737">
    <property type="term" value="C:cytoplasm"/>
    <property type="evidence" value="ECO:0007669"/>
    <property type="project" value="UniProtKB-SubCell"/>
</dbReference>
<dbReference type="OrthoDB" id="1748577at2759"/>
<dbReference type="PROSITE" id="PS00751">
    <property type="entry name" value="TCP1_2"/>
    <property type="match status" value="1"/>
</dbReference>
<keyword evidence="6 11" id="KW-0067">ATP-binding</keyword>
<evidence type="ECO:0000256" key="7">
    <source>
        <dbReference type="ARBA" id="ARBA00023186"/>
    </source>
</evidence>
<comment type="subcellular location">
    <subcellularLocation>
        <location evidence="1">Cytoplasm</location>
    </subcellularLocation>
</comment>
<dbReference type="PROSITE" id="PS00750">
    <property type="entry name" value="TCP1_1"/>
    <property type="match status" value="1"/>
</dbReference>
<comment type="subunit">
    <text evidence="10">Heterooligomeric complex.</text>
</comment>
<dbReference type="GO" id="GO:0005524">
    <property type="term" value="F:ATP binding"/>
    <property type="evidence" value="ECO:0007669"/>
    <property type="project" value="UniProtKB-KW"/>
</dbReference>
<dbReference type="InterPro" id="IPR027410">
    <property type="entry name" value="TCP-1-like_intermed_sf"/>
</dbReference>
<keyword evidence="5 11" id="KW-0547">Nucleotide-binding</keyword>
<keyword evidence="13" id="KW-1185">Reference proteome</keyword>
<comment type="function">
    <text evidence="9">Molecular chaperone; assists the folding of proteins upon ATP hydrolysis. Known to play a role, in vitro, in the folding of actin and tubulin. Required for correct subcellular localization of pgl-1.</text>
</comment>
<dbReference type="Gene3D" id="1.10.560.10">
    <property type="entry name" value="GroEL-like equatorial domain"/>
    <property type="match status" value="2"/>
</dbReference>
<dbReference type="InterPro" id="IPR012721">
    <property type="entry name" value="Chap_CCT_theta"/>
</dbReference>
<evidence type="ECO:0000256" key="8">
    <source>
        <dbReference type="ARBA" id="ARBA00029602"/>
    </source>
</evidence>
<evidence type="ECO:0000256" key="3">
    <source>
        <dbReference type="ARBA" id="ARBA00016981"/>
    </source>
</evidence>
<dbReference type="AlphaFoldDB" id="A0A6G0TVD5"/>
<evidence type="ECO:0000256" key="5">
    <source>
        <dbReference type="ARBA" id="ARBA00022741"/>
    </source>
</evidence>
<comment type="similarity">
    <text evidence="2 11">Belongs to the TCP-1 chaperonin family.</text>
</comment>
<dbReference type="InterPro" id="IPR002423">
    <property type="entry name" value="Cpn60/GroEL/TCP-1"/>
</dbReference>
<dbReference type="FunFam" id="3.50.7.10:FF:000008">
    <property type="entry name" value="T-complex protein 1 subunit theta"/>
    <property type="match status" value="1"/>
</dbReference>
<dbReference type="SUPFAM" id="SSF48592">
    <property type="entry name" value="GroEL equatorial domain-like"/>
    <property type="match status" value="1"/>
</dbReference>
<dbReference type="EMBL" id="VYZN01000017">
    <property type="protein sequence ID" value="KAE9538222.1"/>
    <property type="molecule type" value="Genomic_DNA"/>
</dbReference>
<dbReference type="InterPro" id="IPR002194">
    <property type="entry name" value="Chaperonin_TCP-1_CS"/>
</dbReference>
<evidence type="ECO:0000256" key="4">
    <source>
        <dbReference type="ARBA" id="ARBA00022490"/>
    </source>
</evidence>
<dbReference type="PANTHER" id="PTHR11353">
    <property type="entry name" value="CHAPERONIN"/>
    <property type="match status" value="1"/>
</dbReference>
<dbReference type="InterPro" id="IPR027413">
    <property type="entry name" value="GROEL-like_equatorial_sf"/>
</dbReference>
<keyword evidence="7 11" id="KW-0143">Chaperone</keyword>
<reference evidence="12 13" key="1">
    <citation type="submission" date="2019-08" db="EMBL/GenBank/DDBJ databases">
        <title>The genome of the soybean aphid Biotype 1, its phylome, world population structure and adaptation to the North American continent.</title>
        <authorList>
            <person name="Giordano R."/>
            <person name="Donthu R.K."/>
            <person name="Hernandez A.G."/>
            <person name="Wright C.L."/>
            <person name="Zimin A.V."/>
        </authorList>
    </citation>
    <scope>NUCLEOTIDE SEQUENCE [LARGE SCALE GENOMIC DNA]</scope>
    <source>
        <tissue evidence="12">Whole aphids</tissue>
    </source>
</reference>
<name>A0A6G0TVD5_APHGL</name>
<evidence type="ECO:0000256" key="6">
    <source>
        <dbReference type="ARBA" id="ARBA00022840"/>
    </source>
</evidence>
<proteinExistence type="inferred from homology"/>
<evidence type="ECO:0000256" key="10">
    <source>
        <dbReference type="ARBA" id="ARBA00064252"/>
    </source>
</evidence>
<dbReference type="NCBIfam" id="TIGR02346">
    <property type="entry name" value="chap_CCT_theta"/>
    <property type="match status" value="1"/>
</dbReference>